<accession>A0A1I6A2Q0</accession>
<evidence type="ECO:0000313" key="6">
    <source>
        <dbReference type="Proteomes" id="UP000182762"/>
    </source>
</evidence>
<dbReference type="GeneID" id="93711115"/>
<dbReference type="PANTHER" id="PTHR33397">
    <property type="entry name" value="UPF0331 PROTEIN YUTE"/>
    <property type="match status" value="1"/>
</dbReference>
<name>A0A1I6A2Q0_9BACI</name>
<reference evidence="5 6" key="1">
    <citation type="submission" date="2016-10" db="EMBL/GenBank/DDBJ databases">
        <authorList>
            <person name="Varghese N."/>
            <person name="Submissions S."/>
        </authorList>
    </citation>
    <scope>NUCLEOTIDE SEQUENCE [LARGE SCALE GENOMIC DNA]</scope>
    <source>
        <strain evidence="5 6">DSM 13796</strain>
    </source>
</reference>
<evidence type="ECO:0000256" key="4">
    <source>
        <dbReference type="ARBA" id="ARBA00024207"/>
    </source>
</evidence>
<protein>
    <submittedName>
        <fullName evidence="5">Uncharacterized conserved protein YutE, UPF0331/DUF86 family</fullName>
    </submittedName>
</protein>
<keyword evidence="3" id="KW-0378">Hydrolase</keyword>
<gene>
    <name evidence="5" type="ORF">SAMN02745910_02465</name>
</gene>
<dbReference type="EMBL" id="FOXX01000005">
    <property type="protein sequence ID" value="SFQ62945.1"/>
    <property type="molecule type" value="Genomic_DNA"/>
</dbReference>
<evidence type="ECO:0000256" key="2">
    <source>
        <dbReference type="ARBA" id="ARBA00022722"/>
    </source>
</evidence>
<evidence type="ECO:0000256" key="3">
    <source>
        <dbReference type="ARBA" id="ARBA00022801"/>
    </source>
</evidence>
<dbReference type="InterPro" id="IPR037038">
    <property type="entry name" value="HepT-like_sf"/>
</dbReference>
<sequence>MYFVDRGRIEKILVHFEEQYALFLHHEKWKSELELRALERIGQLLIEGILDVGNDMIDGFIMRDPGSYDDIVDILHDEKVITSEDEGLLKDFIRYRKELVQQYIDINHEELIEALKRNAPVLEAFPTRIRTYLENELGPVSAFKN</sequence>
<dbReference type="InterPro" id="IPR008201">
    <property type="entry name" value="HepT-like"/>
</dbReference>
<evidence type="ECO:0000256" key="1">
    <source>
        <dbReference type="ARBA" id="ARBA00022649"/>
    </source>
</evidence>
<comment type="similarity">
    <text evidence="4">Belongs to the HepT RNase toxin family.</text>
</comment>
<proteinExistence type="inferred from homology"/>
<dbReference type="RefSeq" id="WP_061804604.1">
    <property type="nucleotide sequence ID" value="NZ_FOXX01000005.1"/>
</dbReference>
<keyword evidence="6" id="KW-1185">Reference proteome</keyword>
<evidence type="ECO:0000313" key="5">
    <source>
        <dbReference type="EMBL" id="SFQ62945.1"/>
    </source>
</evidence>
<comment type="caution">
    <text evidence="5">The sequence shown here is derived from an EMBL/GenBank/DDBJ whole genome shotgun (WGS) entry which is preliminary data.</text>
</comment>
<keyword evidence="1" id="KW-1277">Toxin-antitoxin system</keyword>
<dbReference type="Gene3D" id="1.20.120.580">
    <property type="entry name" value="bsu32300-like"/>
    <property type="match status" value="1"/>
</dbReference>
<dbReference type="InterPro" id="IPR052379">
    <property type="entry name" value="Type_VII_TA_RNase"/>
</dbReference>
<dbReference type="PANTHER" id="PTHR33397:SF5">
    <property type="entry name" value="RNASE YUTE-RELATED"/>
    <property type="match status" value="1"/>
</dbReference>
<dbReference type="Proteomes" id="UP000182762">
    <property type="component" value="Unassembled WGS sequence"/>
</dbReference>
<dbReference type="Pfam" id="PF01934">
    <property type="entry name" value="HepT-like"/>
    <property type="match status" value="1"/>
</dbReference>
<keyword evidence="2" id="KW-0540">Nuclease</keyword>
<organism evidence="5 6">
    <name type="scientific">Priestia endophytica DSM 13796</name>
    <dbReference type="NCBI Taxonomy" id="1121089"/>
    <lineage>
        <taxon>Bacteria</taxon>
        <taxon>Bacillati</taxon>
        <taxon>Bacillota</taxon>
        <taxon>Bacilli</taxon>
        <taxon>Bacillales</taxon>
        <taxon>Bacillaceae</taxon>
        <taxon>Priestia</taxon>
    </lineage>
</organism>